<accession>A0A2G8K6R7</accession>
<dbReference type="STRING" id="307972.A0A2G8K6R7"/>
<dbReference type="EMBL" id="MRZV01000832">
    <property type="protein sequence ID" value="PIK43694.1"/>
    <property type="molecule type" value="Genomic_DNA"/>
</dbReference>
<reference evidence="1 2" key="1">
    <citation type="journal article" date="2017" name="PLoS Biol.">
        <title>The sea cucumber genome provides insights into morphological evolution and visceral regeneration.</title>
        <authorList>
            <person name="Zhang X."/>
            <person name="Sun L."/>
            <person name="Yuan J."/>
            <person name="Sun Y."/>
            <person name="Gao Y."/>
            <person name="Zhang L."/>
            <person name="Li S."/>
            <person name="Dai H."/>
            <person name="Hamel J.F."/>
            <person name="Liu C."/>
            <person name="Yu Y."/>
            <person name="Liu S."/>
            <person name="Lin W."/>
            <person name="Guo K."/>
            <person name="Jin S."/>
            <person name="Xu P."/>
            <person name="Storey K.B."/>
            <person name="Huan P."/>
            <person name="Zhang T."/>
            <person name="Zhou Y."/>
            <person name="Zhang J."/>
            <person name="Lin C."/>
            <person name="Li X."/>
            <person name="Xing L."/>
            <person name="Huo D."/>
            <person name="Sun M."/>
            <person name="Wang L."/>
            <person name="Mercier A."/>
            <person name="Li F."/>
            <person name="Yang H."/>
            <person name="Xiang J."/>
        </authorList>
    </citation>
    <scope>NUCLEOTIDE SEQUENCE [LARGE SCALE GENOMIC DNA]</scope>
    <source>
        <strain evidence="1">Shaxun</strain>
        <tissue evidence="1">Muscle</tissue>
    </source>
</reference>
<proteinExistence type="predicted"/>
<dbReference type="PANTHER" id="PTHR37984">
    <property type="entry name" value="PROTEIN CBG26694"/>
    <property type="match status" value="1"/>
</dbReference>
<name>A0A2G8K6R7_STIJA</name>
<dbReference type="InterPro" id="IPR050951">
    <property type="entry name" value="Retrovirus_Pol_polyprotein"/>
</dbReference>
<organism evidence="1 2">
    <name type="scientific">Stichopus japonicus</name>
    <name type="common">Sea cucumber</name>
    <dbReference type="NCBI Taxonomy" id="307972"/>
    <lineage>
        <taxon>Eukaryota</taxon>
        <taxon>Metazoa</taxon>
        <taxon>Echinodermata</taxon>
        <taxon>Eleutherozoa</taxon>
        <taxon>Echinozoa</taxon>
        <taxon>Holothuroidea</taxon>
        <taxon>Aspidochirotacea</taxon>
        <taxon>Aspidochirotida</taxon>
        <taxon>Stichopodidae</taxon>
        <taxon>Apostichopus</taxon>
    </lineage>
</organism>
<evidence type="ECO:0000313" key="1">
    <source>
        <dbReference type="EMBL" id="PIK43694.1"/>
    </source>
</evidence>
<gene>
    <name evidence="1" type="ORF">BSL78_19462</name>
</gene>
<comment type="caution">
    <text evidence="1">The sequence shown here is derived from an EMBL/GenBank/DDBJ whole genome shotgun (WGS) entry which is preliminary data.</text>
</comment>
<dbReference type="Proteomes" id="UP000230750">
    <property type="component" value="Unassembled WGS sequence"/>
</dbReference>
<dbReference type="PANTHER" id="PTHR37984:SF13">
    <property type="entry name" value="RIBONUCLEASE H"/>
    <property type="match status" value="1"/>
</dbReference>
<protein>
    <submittedName>
        <fullName evidence="1">Uncharacterized protein</fullName>
    </submittedName>
</protein>
<sequence>MAWQKGMFKLSRECLRNQKQTLLVYSIRLHTFYFSIENIPHTTTEKNPAELFLKRAPSIKLTLVKPSLKLSVEYRQAKSKFYKDGVNHKMLSFDLYQSVRVRHLRGGKVKWIPGTIVEVKGPQTYLVRTPGNNRRYVHANHLRHDDSKRQNANPEMDIENPNQDTRFSPSAIRFPSVPHTSMVPDIKPDPSPSVITSPSKASSNIPIDSILQNFDELTQFLRQQKPNLVQNFLVLEILVIKTRSGRVVRPPKFLNL</sequence>
<dbReference type="OrthoDB" id="5983179at2759"/>
<evidence type="ECO:0000313" key="2">
    <source>
        <dbReference type="Proteomes" id="UP000230750"/>
    </source>
</evidence>
<dbReference type="AlphaFoldDB" id="A0A2G8K6R7"/>
<keyword evidence="2" id="KW-1185">Reference proteome</keyword>